<sequence>MSLRFLQNLSLTATSVVLGKGSSSSHTRPRPPPLLLVKRKRALFLCIIVISLTILASTLFAGQSYESSQIAEEENGVHDERSPKQIRLMAILAPFAANHTHHENYRQASPRRRGDEDGACLSDPALPRSRRGMPEVRHGGAGLHRCVHRNTTSQSSLHSSSKKRTVSSSQCRPPVGYGLEFGRETAAAGAAVTSPFAKLLPNQSYTREFAHFLKKIPLVKEEVTLESHNSAIDCVVYTVVVGNYENNTLKPFAKQTESCFWVAFTDNVGSLTGAPGWISRSIPSHLLSDERRFLLKQHREYSMTKFVKMLPFLLFAASIKFAIFIDAMHSVTSATFVARTKIAVTAANAPMALLLHSKTSAISIADELDLAMRQHYDGIGTVDLLIKQVLAHVAEGMCDHWADLKEEETFTPTLPVSQLALNKLSPILRRAYCLQTPETFGLSTTMGRRFLHHKGKQRYPCRKRPPPHSALPQLPESLLQVAMPVGDSADGGSSSAVPMYDYDTSIIAFRLNHPHTPTRKFTEEFLKQWYRDSSFHGKDRLPLIMLLWRTPGYVPPLLDNITVL</sequence>
<feature type="region of interest" description="Disordered" evidence="1">
    <location>
        <begin position="100"/>
        <end position="171"/>
    </location>
</feature>
<keyword evidence="2" id="KW-1133">Transmembrane helix</keyword>
<proteinExistence type="predicted"/>
<evidence type="ECO:0000313" key="3">
    <source>
        <dbReference type="EMBL" id="CUG35868.1"/>
    </source>
</evidence>
<evidence type="ECO:0000313" key="4">
    <source>
        <dbReference type="Proteomes" id="UP000051952"/>
    </source>
</evidence>
<feature type="transmembrane region" description="Helical" evidence="2">
    <location>
        <begin position="41"/>
        <end position="61"/>
    </location>
</feature>
<gene>
    <name evidence="3" type="ORF">BSAL_78195</name>
</gene>
<name>A0A0S4J096_BODSA</name>
<reference evidence="4" key="1">
    <citation type="submission" date="2015-09" db="EMBL/GenBank/DDBJ databases">
        <authorList>
            <consortium name="Pathogen Informatics"/>
        </authorList>
    </citation>
    <scope>NUCLEOTIDE SEQUENCE [LARGE SCALE GENOMIC DNA]</scope>
    <source>
        <strain evidence="4">Lake Konstanz</strain>
    </source>
</reference>
<dbReference type="AlphaFoldDB" id="A0A0S4J096"/>
<evidence type="ECO:0000256" key="1">
    <source>
        <dbReference type="SAM" id="MobiDB-lite"/>
    </source>
</evidence>
<dbReference type="EMBL" id="CYKH01000767">
    <property type="protein sequence ID" value="CUG35868.1"/>
    <property type="molecule type" value="Genomic_DNA"/>
</dbReference>
<dbReference type="VEuPathDB" id="TriTrypDB:BSAL_78195"/>
<keyword evidence="4" id="KW-1185">Reference proteome</keyword>
<accession>A0A0S4J096</accession>
<keyword evidence="2" id="KW-0812">Transmembrane</keyword>
<evidence type="ECO:0000256" key="2">
    <source>
        <dbReference type="SAM" id="Phobius"/>
    </source>
</evidence>
<keyword evidence="2" id="KW-0472">Membrane</keyword>
<protein>
    <submittedName>
        <fullName evidence="3">Membrane-associated protein, putative</fullName>
    </submittedName>
</protein>
<dbReference type="Proteomes" id="UP000051952">
    <property type="component" value="Unassembled WGS sequence"/>
</dbReference>
<organism evidence="3 4">
    <name type="scientific">Bodo saltans</name>
    <name type="common">Flagellated protozoan</name>
    <dbReference type="NCBI Taxonomy" id="75058"/>
    <lineage>
        <taxon>Eukaryota</taxon>
        <taxon>Discoba</taxon>
        <taxon>Euglenozoa</taxon>
        <taxon>Kinetoplastea</taxon>
        <taxon>Metakinetoplastina</taxon>
        <taxon>Eubodonida</taxon>
        <taxon>Bodonidae</taxon>
        <taxon>Bodo</taxon>
    </lineage>
</organism>